<accession>A0A841TZ46</accession>
<evidence type="ECO:0000256" key="5">
    <source>
        <dbReference type="ARBA" id="ARBA00023002"/>
    </source>
</evidence>
<dbReference type="RefSeq" id="WP_185137490.1">
    <property type="nucleotide sequence ID" value="NZ_JACJVR010000074.1"/>
</dbReference>
<dbReference type="InterPro" id="IPR001753">
    <property type="entry name" value="Enoyl-CoA_hydra/iso"/>
</dbReference>
<comment type="caution">
    <text evidence="11">The sequence shown here is derived from an EMBL/GenBank/DDBJ whole genome shotgun (WGS) entry which is preliminary data.</text>
</comment>
<keyword evidence="11" id="KW-0413">Isomerase</keyword>
<dbReference type="PANTHER" id="PTHR48075:SF7">
    <property type="entry name" value="3-HYDROXYACYL-COA DEHYDROGENASE-RELATED"/>
    <property type="match status" value="1"/>
</dbReference>
<dbReference type="Pfam" id="PF02737">
    <property type="entry name" value="3HCDH_N"/>
    <property type="match status" value="1"/>
</dbReference>
<keyword evidence="12" id="KW-1185">Reference proteome</keyword>
<evidence type="ECO:0000313" key="11">
    <source>
        <dbReference type="EMBL" id="MBB6693505.1"/>
    </source>
</evidence>
<evidence type="ECO:0000256" key="7">
    <source>
        <dbReference type="ARBA" id="ARBA00023098"/>
    </source>
</evidence>
<dbReference type="Proteomes" id="UP000553776">
    <property type="component" value="Unassembled WGS sequence"/>
</dbReference>
<dbReference type="Pfam" id="PF00725">
    <property type="entry name" value="3HCDH"/>
    <property type="match status" value="2"/>
</dbReference>
<dbReference type="EMBL" id="JACJVR010000074">
    <property type="protein sequence ID" value="MBB6693505.1"/>
    <property type="molecule type" value="Genomic_DNA"/>
</dbReference>
<dbReference type="GO" id="GO:0070403">
    <property type="term" value="F:NAD+ binding"/>
    <property type="evidence" value="ECO:0007669"/>
    <property type="project" value="InterPro"/>
</dbReference>
<keyword evidence="6" id="KW-0520">NAD</keyword>
<proteinExistence type="inferred from homology"/>
<dbReference type="Gene3D" id="1.10.1040.50">
    <property type="match status" value="1"/>
</dbReference>
<evidence type="ECO:0000259" key="9">
    <source>
        <dbReference type="Pfam" id="PF00725"/>
    </source>
</evidence>
<dbReference type="Gene3D" id="3.90.226.10">
    <property type="entry name" value="2-enoyl-CoA Hydratase, Chain A, domain 1"/>
    <property type="match status" value="1"/>
</dbReference>
<dbReference type="PANTHER" id="PTHR48075">
    <property type="entry name" value="3-HYDROXYACYL-COA DEHYDROGENASE FAMILY PROTEIN"/>
    <property type="match status" value="1"/>
</dbReference>
<evidence type="ECO:0000256" key="2">
    <source>
        <dbReference type="ARBA" id="ARBA00009463"/>
    </source>
</evidence>
<dbReference type="UniPathway" id="UPA00659"/>
<evidence type="ECO:0000256" key="8">
    <source>
        <dbReference type="ARBA" id="ARBA00049556"/>
    </source>
</evidence>
<evidence type="ECO:0000256" key="6">
    <source>
        <dbReference type="ARBA" id="ARBA00023027"/>
    </source>
</evidence>
<name>A0A841TZ46_9BACL</name>
<feature type="domain" description="3-hydroxyacyl-CoA dehydrogenase NAD binding" evidence="10">
    <location>
        <begin position="8"/>
        <end position="205"/>
    </location>
</feature>
<protein>
    <submittedName>
        <fullName evidence="11">Enoyl-CoA hydratase/isomerase family protein</fullName>
    </submittedName>
</protein>
<sequence length="811" mass="87560">MNRPIRQAAVIGSGIMGSGIAAHLANAGIPCLLLDVVPGAVNEEEAAKGWGLDHPAVRSRLATAAIAKLKKTNPAPLYDEDFASRITPGNVEDHLERIADADWIIEVVVERLDVKRGLLERIEKFRRPGTVVSSNTSGISVNAMAEGRGEEFRRHFMGTHFFNPPRYMKLLEIIPGRDTDPALVSRMKAFCENVLGKGVVIAKDTPNFVANRIGTYGLLVTLKEMAEKGYTVEEVDAVTGPAMGRPKSATFRTLDLVGLDTFVHVADNVRDHVEGAEERAAFETPDALKELVARGWLGEKSGQGFYRKIKGEGGRSEILALDLGTMEYRPQKKVSAGSLEAAKLAKGAREKTKALLAGGDRYSALAWDVLKRVLVYSAEKVGEIADSVEEIDNAMKWGFNWELGPFETWDAIGLKRSVGRMESEGVAVPGWVKAWIAAGNESFYRREAGARFYVHEGRYRQAEEAPEAVSLRDLKEQGKTVRSNAGASLIDLGDGVACLEFHSPNNAIGADILSMISQSADEVRRSFEGLVVANQGRNFCVGANLMILLMEAQDEEWDEVDGIIRQFQNAMLKLKRLEKPVVAAPHRMTLGGGVEACLPADQVVASAETYYGLVEVGVGLIPAGGGCKEFALRASQAAAAAVGAAGSGAAGAADVDVQPYLNRAFETIGMAKVSTSGHDAKKLGYLRPSDRIVLNQDRLIHEAKQAVLGMVRAGYEPVPEEKIRVAGAEGKAVLTLGAIAMREGGYISDHDLKIAKKLAHVLAGGDLPAGTLVSEQYMLDLEREAFLSLCGEPKTQQRMQHMLAKGKALRN</sequence>
<dbReference type="GO" id="GO:0016853">
    <property type="term" value="F:isomerase activity"/>
    <property type="evidence" value="ECO:0007669"/>
    <property type="project" value="UniProtKB-KW"/>
</dbReference>
<keyword evidence="5" id="KW-0560">Oxidoreductase</keyword>
<evidence type="ECO:0000313" key="12">
    <source>
        <dbReference type="Proteomes" id="UP000553776"/>
    </source>
</evidence>
<gene>
    <name evidence="11" type="ORF">H7B90_19110</name>
</gene>
<feature type="domain" description="3-hydroxyacyl-CoA dehydrogenase C-terminal" evidence="9">
    <location>
        <begin position="381"/>
        <end position="422"/>
    </location>
</feature>
<organism evidence="11 12">
    <name type="scientific">Cohnella xylanilytica</name>
    <dbReference type="NCBI Taxonomy" id="557555"/>
    <lineage>
        <taxon>Bacteria</taxon>
        <taxon>Bacillati</taxon>
        <taxon>Bacillota</taxon>
        <taxon>Bacilli</taxon>
        <taxon>Bacillales</taxon>
        <taxon>Paenibacillaceae</taxon>
        <taxon>Cohnella</taxon>
    </lineage>
</organism>
<dbReference type="SUPFAM" id="SSF52096">
    <property type="entry name" value="ClpP/crotonase"/>
    <property type="match status" value="1"/>
</dbReference>
<comment type="catalytic activity">
    <reaction evidence="8">
        <text>a (3S)-3-hydroxyacyl-CoA + NAD(+) = a 3-oxoacyl-CoA + NADH + H(+)</text>
        <dbReference type="Rhea" id="RHEA:22432"/>
        <dbReference type="ChEBI" id="CHEBI:15378"/>
        <dbReference type="ChEBI" id="CHEBI:57318"/>
        <dbReference type="ChEBI" id="CHEBI:57540"/>
        <dbReference type="ChEBI" id="CHEBI:57945"/>
        <dbReference type="ChEBI" id="CHEBI:90726"/>
        <dbReference type="EC" id="1.1.1.35"/>
    </reaction>
</comment>
<keyword evidence="7" id="KW-0443">Lipid metabolism</keyword>
<evidence type="ECO:0000256" key="4">
    <source>
        <dbReference type="ARBA" id="ARBA00022963"/>
    </source>
</evidence>
<dbReference type="InterPro" id="IPR029045">
    <property type="entry name" value="ClpP/crotonase-like_dom_sf"/>
</dbReference>
<dbReference type="InterPro" id="IPR006176">
    <property type="entry name" value="3-OHacyl-CoA_DH_NAD-bd"/>
</dbReference>
<dbReference type="SUPFAM" id="SSF51735">
    <property type="entry name" value="NAD(P)-binding Rossmann-fold domains"/>
    <property type="match status" value="1"/>
</dbReference>
<keyword evidence="3" id="KW-0276">Fatty acid metabolism</keyword>
<dbReference type="GO" id="GO:0006635">
    <property type="term" value="P:fatty acid beta-oxidation"/>
    <property type="evidence" value="ECO:0007669"/>
    <property type="project" value="UniProtKB-UniPathway"/>
</dbReference>
<comment type="similarity">
    <text evidence="2">Belongs to the 3-hydroxyacyl-CoA dehydrogenase family.</text>
</comment>
<dbReference type="GO" id="GO:0003857">
    <property type="term" value="F:(3S)-3-hydroxyacyl-CoA dehydrogenase (NAD+) activity"/>
    <property type="evidence" value="ECO:0007669"/>
    <property type="project" value="UniProtKB-EC"/>
</dbReference>
<dbReference type="CDD" id="cd06558">
    <property type="entry name" value="crotonase-like"/>
    <property type="match status" value="1"/>
</dbReference>
<feature type="domain" description="3-hydroxyacyl-CoA dehydrogenase C-terminal" evidence="9">
    <location>
        <begin position="208"/>
        <end position="307"/>
    </location>
</feature>
<dbReference type="SUPFAM" id="SSF48179">
    <property type="entry name" value="6-phosphogluconate dehydrogenase C-terminal domain-like"/>
    <property type="match status" value="2"/>
</dbReference>
<dbReference type="InterPro" id="IPR006108">
    <property type="entry name" value="3HC_DH_C"/>
</dbReference>
<comment type="pathway">
    <text evidence="1">Lipid metabolism; fatty acid beta-oxidation.</text>
</comment>
<dbReference type="Gene3D" id="3.40.50.720">
    <property type="entry name" value="NAD(P)-binding Rossmann-like Domain"/>
    <property type="match status" value="1"/>
</dbReference>
<evidence type="ECO:0000256" key="3">
    <source>
        <dbReference type="ARBA" id="ARBA00022832"/>
    </source>
</evidence>
<evidence type="ECO:0000259" key="10">
    <source>
        <dbReference type="Pfam" id="PF02737"/>
    </source>
</evidence>
<dbReference type="InterPro" id="IPR008927">
    <property type="entry name" value="6-PGluconate_DH-like_C_sf"/>
</dbReference>
<dbReference type="AlphaFoldDB" id="A0A841TZ46"/>
<dbReference type="InterPro" id="IPR036291">
    <property type="entry name" value="NAD(P)-bd_dom_sf"/>
</dbReference>
<reference evidence="11 12" key="1">
    <citation type="submission" date="2020-08" db="EMBL/GenBank/DDBJ databases">
        <title>Cohnella phylogeny.</title>
        <authorList>
            <person name="Dunlap C."/>
        </authorList>
    </citation>
    <scope>NUCLEOTIDE SEQUENCE [LARGE SCALE GENOMIC DNA]</scope>
    <source>
        <strain evidence="11 12">DSM 25239</strain>
    </source>
</reference>
<keyword evidence="4" id="KW-0442">Lipid degradation</keyword>
<dbReference type="Pfam" id="PF00378">
    <property type="entry name" value="ECH_1"/>
    <property type="match status" value="1"/>
</dbReference>
<evidence type="ECO:0000256" key="1">
    <source>
        <dbReference type="ARBA" id="ARBA00005005"/>
    </source>
</evidence>